<keyword evidence="4 6" id="KW-0694">RNA-binding</keyword>
<evidence type="ECO:0000256" key="2">
    <source>
        <dbReference type="ARBA" id="ARBA00022540"/>
    </source>
</evidence>
<dbReference type="AlphaFoldDB" id="A0AAW2ZND9"/>
<dbReference type="GO" id="GO:0016281">
    <property type="term" value="C:eukaryotic translation initiation factor 4F complex"/>
    <property type="evidence" value="ECO:0007669"/>
    <property type="project" value="TreeGrafter"/>
</dbReference>
<dbReference type="Gene3D" id="3.30.760.10">
    <property type="entry name" value="RNA Cap, Translation Initiation Factor Eif4e"/>
    <property type="match status" value="1"/>
</dbReference>
<dbReference type="Proteomes" id="UP001431209">
    <property type="component" value="Unassembled WGS sequence"/>
</dbReference>
<dbReference type="PANTHER" id="PTHR11960:SF8">
    <property type="entry name" value="EUKARYOTIC TRANSLATION INITIATION FACTOR 4E1-RELATED"/>
    <property type="match status" value="1"/>
</dbReference>
<dbReference type="InterPro" id="IPR023398">
    <property type="entry name" value="TIF_eIF4e-like"/>
</dbReference>
<evidence type="ECO:0000256" key="6">
    <source>
        <dbReference type="RuleBase" id="RU004374"/>
    </source>
</evidence>
<accession>A0AAW2ZND9</accession>
<gene>
    <name evidence="7" type="ORF">AKO1_009900</name>
</gene>
<evidence type="ECO:0000313" key="7">
    <source>
        <dbReference type="EMBL" id="KAL0491366.1"/>
    </source>
</evidence>
<dbReference type="GO" id="GO:0006417">
    <property type="term" value="P:regulation of translation"/>
    <property type="evidence" value="ECO:0007669"/>
    <property type="project" value="UniProtKB-KW"/>
</dbReference>
<dbReference type="GO" id="GO:0003743">
    <property type="term" value="F:translation initiation factor activity"/>
    <property type="evidence" value="ECO:0007669"/>
    <property type="project" value="UniProtKB-KW"/>
</dbReference>
<dbReference type="InterPro" id="IPR001040">
    <property type="entry name" value="TIF_eIF_4E"/>
</dbReference>
<evidence type="ECO:0000256" key="3">
    <source>
        <dbReference type="ARBA" id="ARBA00022845"/>
    </source>
</evidence>
<dbReference type="SUPFAM" id="SSF55418">
    <property type="entry name" value="eIF4e-like"/>
    <property type="match status" value="1"/>
</dbReference>
<evidence type="ECO:0000256" key="5">
    <source>
        <dbReference type="ARBA" id="ARBA00022917"/>
    </source>
</evidence>
<dbReference type="GO" id="GO:0000340">
    <property type="term" value="F:RNA 7-methylguanosine cap binding"/>
    <property type="evidence" value="ECO:0007669"/>
    <property type="project" value="TreeGrafter"/>
</dbReference>
<name>A0AAW2ZND9_9EUKA</name>
<sequence>MTEIQEDEYGSSHVVETNEGSADEAIDYNSVHALERNWSLWFDNPSGRNRSCVKLVYTFDTVESFWSVYDNIKKPSSLSKGTNYRLFKEGIEPKWEDPQNAIGGALQFTVKGNIDDQWLDLQLATIGENFTHIDAICGINVSLRKAGNRVEIWTKNSKDEDVTRSIAQEMKQVLDIGIDETISFKSHKEELGINYKI</sequence>
<evidence type="ECO:0000256" key="1">
    <source>
        <dbReference type="ARBA" id="ARBA00009860"/>
    </source>
</evidence>
<dbReference type="PANTHER" id="PTHR11960">
    <property type="entry name" value="EUKARYOTIC TRANSLATION INITIATION FACTOR 4E RELATED"/>
    <property type="match status" value="1"/>
</dbReference>
<organism evidence="7 8">
    <name type="scientific">Acrasis kona</name>
    <dbReference type="NCBI Taxonomy" id="1008807"/>
    <lineage>
        <taxon>Eukaryota</taxon>
        <taxon>Discoba</taxon>
        <taxon>Heterolobosea</taxon>
        <taxon>Tetramitia</taxon>
        <taxon>Eutetramitia</taxon>
        <taxon>Acrasidae</taxon>
        <taxon>Acrasis</taxon>
    </lineage>
</organism>
<comment type="caution">
    <text evidence="7">The sequence shown here is derived from an EMBL/GenBank/DDBJ whole genome shotgun (WGS) entry which is preliminary data.</text>
</comment>
<keyword evidence="2 6" id="KW-0396">Initiation factor</keyword>
<proteinExistence type="inferred from homology"/>
<dbReference type="Pfam" id="PF01652">
    <property type="entry name" value="IF4E"/>
    <property type="match status" value="1"/>
</dbReference>
<evidence type="ECO:0000313" key="8">
    <source>
        <dbReference type="Proteomes" id="UP001431209"/>
    </source>
</evidence>
<comment type="similarity">
    <text evidence="1 6">Belongs to the eukaryotic initiation factor 4E family.</text>
</comment>
<dbReference type="EMBL" id="JAOPGA020001789">
    <property type="protein sequence ID" value="KAL0491366.1"/>
    <property type="molecule type" value="Genomic_DNA"/>
</dbReference>
<protein>
    <submittedName>
        <fullName evidence="7">Translation initiation factor 4E</fullName>
    </submittedName>
</protein>
<evidence type="ECO:0000256" key="4">
    <source>
        <dbReference type="ARBA" id="ARBA00022884"/>
    </source>
</evidence>
<reference evidence="7 8" key="1">
    <citation type="submission" date="2024-03" db="EMBL/GenBank/DDBJ databases">
        <title>The Acrasis kona genome and developmental transcriptomes reveal deep origins of eukaryotic multicellular pathways.</title>
        <authorList>
            <person name="Sheikh S."/>
            <person name="Fu C.-J."/>
            <person name="Brown M.W."/>
            <person name="Baldauf S.L."/>
        </authorList>
    </citation>
    <scope>NUCLEOTIDE SEQUENCE [LARGE SCALE GENOMIC DNA]</scope>
    <source>
        <strain evidence="7 8">ATCC MYA-3509</strain>
    </source>
</reference>
<keyword evidence="5 6" id="KW-0648">Protein biosynthesis</keyword>
<keyword evidence="8" id="KW-1185">Reference proteome</keyword>
<keyword evidence="3" id="KW-0810">Translation regulation</keyword>